<evidence type="ECO:0000313" key="2">
    <source>
        <dbReference type="EMBL" id="SMC67039.1"/>
    </source>
</evidence>
<feature type="transmembrane region" description="Helical" evidence="1">
    <location>
        <begin position="26"/>
        <end position="55"/>
    </location>
</feature>
<keyword evidence="1" id="KW-0812">Transmembrane</keyword>
<dbReference type="STRING" id="1938817.SAMN06296008_11157"/>
<protein>
    <submittedName>
        <fullName evidence="2">Uncharacterized membrane protein YhaH, DUF805 family</fullName>
    </submittedName>
</protein>
<keyword evidence="3" id="KW-1185">Reference proteome</keyword>
<reference evidence="2 3" key="1">
    <citation type="submission" date="2017-04" db="EMBL/GenBank/DDBJ databases">
        <authorList>
            <person name="Afonso C.L."/>
            <person name="Miller P.J."/>
            <person name="Scott M.A."/>
            <person name="Spackman E."/>
            <person name="Goraichik I."/>
            <person name="Dimitrov K.M."/>
            <person name="Suarez D.L."/>
            <person name="Swayne D.E."/>
        </authorList>
    </citation>
    <scope>NUCLEOTIDE SEQUENCE [LARGE SCALE GENOMIC DNA]</scope>
    <source>
        <strain evidence="2 3">VK13</strain>
    </source>
</reference>
<accession>A0A1W2B279</accession>
<dbReference type="RefSeq" id="WP_084284400.1">
    <property type="nucleotide sequence ID" value="NZ_FWXJ01000011.1"/>
</dbReference>
<sequence>MQFQDAIKTCFNKYLQFEGRASRSEYWWFFLFMILAIIVAEILGQNIGTIVGLGLMLPHLTVEVRRLHDINKSGWWVLLKLIPLLNLLLLYWLIKRGDPKINQFGAPSNNPLHEVS</sequence>
<dbReference type="AlphaFoldDB" id="A0A1W2B279"/>
<name>A0A1W2B279_9BURK</name>
<organism evidence="2 3">
    <name type="scientific">Polynucleobacter kasalickyi</name>
    <dbReference type="NCBI Taxonomy" id="1938817"/>
    <lineage>
        <taxon>Bacteria</taxon>
        <taxon>Pseudomonadati</taxon>
        <taxon>Pseudomonadota</taxon>
        <taxon>Betaproteobacteria</taxon>
        <taxon>Burkholderiales</taxon>
        <taxon>Burkholderiaceae</taxon>
        <taxon>Polynucleobacter</taxon>
    </lineage>
</organism>
<dbReference type="PANTHER" id="PTHR34980">
    <property type="entry name" value="INNER MEMBRANE PROTEIN-RELATED-RELATED"/>
    <property type="match status" value="1"/>
</dbReference>
<dbReference type="Proteomes" id="UP000192708">
    <property type="component" value="Unassembled WGS sequence"/>
</dbReference>
<evidence type="ECO:0000313" key="3">
    <source>
        <dbReference type="Proteomes" id="UP000192708"/>
    </source>
</evidence>
<keyword evidence="1" id="KW-1133">Transmembrane helix</keyword>
<dbReference type="EMBL" id="FWXJ01000011">
    <property type="protein sequence ID" value="SMC67039.1"/>
    <property type="molecule type" value="Genomic_DNA"/>
</dbReference>
<dbReference type="InterPro" id="IPR008523">
    <property type="entry name" value="DUF805"/>
</dbReference>
<dbReference type="Pfam" id="PF05656">
    <property type="entry name" value="DUF805"/>
    <property type="match status" value="1"/>
</dbReference>
<evidence type="ECO:0000256" key="1">
    <source>
        <dbReference type="SAM" id="Phobius"/>
    </source>
</evidence>
<feature type="transmembrane region" description="Helical" evidence="1">
    <location>
        <begin position="75"/>
        <end position="94"/>
    </location>
</feature>
<dbReference type="GO" id="GO:0005886">
    <property type="term" value="C:plasma membrane"/>
    <property type="evidence" value="ECO:0007669"/>
    <property type="project" value="TreeGrafter"/>
</dbReference>
<gene>
    <name evidence="2" type="ORF">SAMN06296008_11157</name>
</gene>
<dbReference type="OrthoDB" id="9812349at2"/>
<dbReference type="PANTHER" id="PTHR34980:SF2">
    <property type="entry name" value="INNER MEMBRANE PROTEIN YHAH-RELATED"/>
    <property type="match status" value="1"/>
</dbReference>
<keyword evidence="1" id="KW-0472">Membrane</keyword>
<proteinExistence type="predicted"/>